<gene>
    <name evidence="2" type="ORF">JF922_17950</name>
</gene>
<proteinExistence type="predicted"/>
<dbReference type="RefSeq" id="WP_338203607.1">
    <property type="nucleotide sequence ID" value="NZ_JAEKNR010000178.1"/>
</dbReference>
<dbReference type="Proteomes" id="UP000612893">
    <property type="component" value="Unassembled WGS sequence"/>
</dbReference>
<evidence type="ECO:0000256" key="1">
    <source>
        <dbReference type="SAM" id="MobiDB-lite"/>
    </source>
</evidence>
<protein>
    <submittedName>
        <fullName evidence="2">Uncharacterized protein</fullName>
    </submittedName>
</protein>
<sequence length="97" mass="10552">MLNQPRFVGSRTSGVDGSSEGGRLSTGRLPAVLVLYSVPLLQSIRRRGYKGKLTAEPTLVDGVWALKVTYDGDEPPEVPERWHGHRVVVEEAPPSDG</sequence>
<accession>A0A934NEV0</accession>
<dbReference type="AlphaFoldDB" id="A0A934NEV0"/>
<comment type="caution">
    <text evidence="2">The sequence shown here is derived from an EMBL/GenBank/DDBJ whole genome shotgun (WGS) entry which is preliminary data.</text>
</comment>
<evidence type="ECO:0000313" key="2">
    <source>
        <dbReference type="EMBL" id="MBJ7599947.1"/>
    </source>
</evidence>
<organism evidence="2 3">
    <name type="scientific">Candidatus Nephthysia bennettiae</name>
    <dbReference type="NCBI Taxonomy" id="3127016"/>
    <lineage>
        <taxon>Bacteria</taxon>
        <taxon>Bacillati</taxon>
        <taxon>Candidatus Dormiibacterota</taxon>
        <taxon>Candidatus Dormibacteria</taxon>
        <taxon>Candidatus Dormibacterales</taxon>
        <taxon>Candidatus Dormibacteraceae</taxon>
        <taxon>Candidatus Nephthysia</taxon>
    </lineage>
</organism>
<reference evidence="2" key="1">
    <citation type="submission" date="2020-10" db="EMBL/GenBank/DDBJ databases">
        <title>Ca. Dormibacterota MAGs.</title>
        <authorList>
            <person name="Montgomery K."/>
        </authorList>
    </citation>
    <scope>NUCLEOTIDE SEQUENCE [LARGE SCALE GENOMIC DNA]</scope>
    <source>
        <strain evidence="2">SC8812_S17_10</strain>
    </source>
</reference>
<name>A0A934NEV0_9BACT</name>
<evidence type="ECO:0000313" key="3">
    <source>
        <dbReference type="Proteomes" id="UP000612893"/>
    </source>
</evidence>
<keyword evidence="3" id="KW-1185">Reference proteome</keyword>
<dbReference type="EMBL" id="JAEKNR010000178">
    <property type="protein sequence ID" value="MBJ7599947.1"/>
    <property type="molecule type" value="Genomic_DNA"/>
</dbReference>
<feature type="region of interest" description="Disordered" evidence="1">
    <location>
        <begin position="1"/>
        <end position="25"/>
    </location>
</feature>